<dbReference type="EMBL" id="HBEP01037331">
    <property type="protein sequence ID" value="CAD8511498.1"/>
    <property type="molecule type" value="Transcribed_RNA"/>
</dbReference>
<evidence type="ECO:0000256" key="6">
    <source>
        <dbReference type="SAM" id="Phobius"/>
    </source>
</evidence>
<evidence type="ECO:0000256" key="2">
    <source>
        <dbReference type="ARBA" id="ARBA00022692"/>
    </source>
</evidence>
<organism evidence="8">
    <name type="scientific">Phaeocystis antarctica</name>
    <dbReference type="NCBI Taxonomy" id="33657"/>
    <lineage>
        <taxon>Eukaryota</taxon>
        <taxon>Haptista</taxon>
        <taxon>Haptophyta</taxon>
        <taxon>Prymnesiophyceae</taxon>
        <taxon>Phaeocystales</taxon>
        <taxon>Phaeocystaceae</taxon>
        <taxon>Phaeocystis</taxon>
    </lineage>
</organism>
<evidence type="ECO:0000256" key="3">
    <source>
        <dbReference type="ARBA" id="ARBA00022989"/>
    </source>
</evidence>
<accession>A0A7S0I5I1</accession>
<feature type="transmembrane region" description="Helical" evidence="6">
    <location>
        <begin position="258"/>
        <end position="280"/>
    </location>
</feature>
<feature type="signal peptide" evidence="7">
    <location>
        <begin position="1"/>
        <end position="17"/>
    </location>
</feature>
<gene>
    <name evidence="8" type="ORF">PANT1444_LOCUS21155</name>
</gene>
<feature type="transmembrane region" description="Helical" evidence="6">
    <location>
        <begin position="423"/>
        <end position="445"/>
    </location>
</feature>
<dbReference type="GO" id="GO:0005385">
    <property type="term" value="F:zinc ion transmembrane transporter activity"/>
    <property type="evidence" value="ECO:0007669"/>
    <property type="project" value="TreeGrafter"/>
</dbReference>
<keyword evidence="3 6" id="KW-1133">Transmembrane helix</keyword>
<proteinExistence type="predicted"/>
<sequence length="504" mass="53922">MMLRMPLLLSLLAAALAAEDAHAGHDHGEGGAFEWAGIFSAPEEFYLWTAQSAEGGKGYADPHMKMVVLPATDDAEATLHALEDKAVDGFGHTPCLEVEAGGTITPKEHFCYNLHFDTQVWQTLFKINATGASHLAIFAEHFPTEFERDAHYLKDDHGDDIEPSHEIPEGEAEAKASFDKPWGEAIGASILVMVCTLIGVIFARYPLNKIAQNHQGLMLGMTNAFAGGALLAAAFYLMLYEATHLIVRDEESFATAEWGSMILTGFITASVLDLFVNFLIGQLPGGSSLAPSQLADEAAKSPPPSPPPAEGLPVVDAVEGVDPSRRVRVLCGVLLGDFVHNLVDGLVIGTAFGDKHCYQTMAWTITAATIYHELAQEISDYFVLTNPNQGNLKPPVALLLNFLSGFSVLLGVCITMATEASMYSQGMMLAFGGGVYIQIGATECMPRVYEYAKTTRLRLLALAFFVIGALAIGLVLLDHEHCAVGGGGDDGAADPHAGHNHGRL</sequence>
<evidence type="ECO:0000256" key="7">
    <source>
        <dbReference type="SAM" id="SignalP"/>
    </source>
</evidence>
<name>A0A7S0I5I1_9EUKA</name>
<keyword evidence="4 6" id="KW-0472">Membrane</keyword>
<feature type="chain" id="PRO_5030791939" evidence="7">
    <location>
        <begin position="18"/>
        <end position="504"/>
    </location>
</feature>
<keyword evidence="2 6" id="KW-0812">Transmembrane</keyword>
<dbReference type="Pfam" id="PF02535">
    <property type="entry name" value="Zip"/>
    <property type="match status" value="1"/>
</dbReference>
<evidence type="ECO:0000313" key="8">
    <source>
        <dbReference type="EMBL" id="CAD8511498.1"/>
    </source>
</evidence>
<comment type="subcellular location">
    <subcellularLocation>
        <location evidence="1">Membrane</location>
        <topology evidence="1">Multi-pass membrane protein</topology>
    </subcellularLocation>
</comment>
<dbReference type="InterPro" id="IPR003689">
    <property type="entry name" value="ZIP"/>
</dbReference>
<evidence type="ECO:0000256" key="4">
    <source>
        <dbReference type="ARBA" id="ARBA00023136"/>
    </source>
</evidence>
<feature type="transmembrane region" description="Helical" evidence="6">
    <location>
        <begin position="396"/>
        <end position="417"/>
    </location>
</feature>
<dbReference type="PANTHER" id="PTHR16950:SF16">
    <property type="entry name" value="ZINC TRANSPORTER ZIP13"/>
    <property type="match status" value="1"/>
</dbReference>
<dbReference type="AlphaFoldDB" id="A0A7S0I5I1"/>
<dbReference type="GO" id="GO:0016020">
    <property type="term" value="C:membrane"/>
    <property type="evidence" value="ECO:0007669"/>
    <property type="project" value="UniProtKB-SubCell"/>
</dbReference>
<protein>
    <submittedName>
        <fullName evidence="8">Uncharacterized protein</fullName>
    </submittedName>
</protein>
<keyword evidence="7" id="KW-0732">Signal</keyword>
<reference evidence="8" key="1">
    <citation type="submission" date="2021-01" db="EMBL/GenBank/DDBJ databases">
        <authorList>
            <person name="Corre E."/>
            <person name="Pelletier E."/>
            <person name="Niang G."/>
            <person name="Scheremetjew M."/>
            <person name="Finn R."/>
            <person name="Kale V."/>
            <person name="Holt S."/>
            <person name="Cochrane G."/>
            <person name="Meng A."/>
            <person name="Brown T."/>
            <person name="Cohen L."/>
        </authorList>
    </citation>
    <scope>NUCLEOTIDE SEQUENCE</scope>
    <source>
        <strain evidence="8">CCMP1374</strain>
    </source>
</reference>
<dbReference type="PANTHER" id="PTHR16950">
    <property type="entry name" value="ZINC TRANSPORTER SLC39A7 HISTIDINE-RICH MEMBRANE PROTEIN KE4"/>
    <property type="match status" value="1"/>
</dbReference>
<feature type="region of interest" description="Disordered" evidence="5">
    <location>
        <begin position="293"/>
        <end position="312"/>
    </location>
</feature>
<feature type="transmembrane region" description="Helical" evidence="6">
    <location>
        <begin position="457"/>
        <end position="477"/>
    </location>
</feature>
<dbReference type="GO" id="GO:0006882">
    <property type="term" value="P:intracellular zinc ion homeostasis"/>
    <property type="evidence" value="ECO:0007669"/>
    <property type="project" value="TreeGrafter"/>
</dbReference>
<evidence type="ECO:0000256" key="5">
    <source>
        <dbReference type="SAM" id="MobiDB-lite"/>
    </source>
</evidence>
<evidence type="ECO:0000256" key="1">
    <source>
        <dbReference type="ARBA" id="ARBA00004141"/>
    </source>
</evidence>
<feature type="transmembrane region" description="Helical" evidence="6">
    <location>
        <begin position="217"/>
        <end position="238"/>
    </location>
</feature>
<feature type="compositionally biased region" description="Pro residues" evidence="5">
    <location>
        <begin position="301"/>
        <end position="310"/>
    </location>
</feature>
<feature type="transmembrane region" description="Helical" evidence="6">
    <location>
        <begin position="185"/>
        <end position="205"/>
    </location>
</feature>